<dbReference type="Proteomes" id="UP000019140">
    <property type="component" value="Unassembled WGS sequence"/>
</dbReference>
<sequence>MLSEYLSPYWINILLVSFSIVLAYAGFIALYQDTQVSRDWQRRIRGLMGLPNQPSMSQFRQRRLWWQHGLDFLGTLPLIRPRREGEISRARSRLTQAGFHNPRDLNIYYGVKFGLMAFLVCSNFLLLQVLSPAQSPSTSLLIAALLMSALVGTFAPDLWLQLRIKERKELIWRGFPDAMDLLVLCIESGLGIDAAMHRVSEDLYLTHPLLSQELRHVSDSIRSGQSRTIALKQLNQRVDLEDIQSFTSLIIQTDKLGVSITQAMRRISESIRNKRRIKAEELAAKLPVKLLFPVTLFFFPSIMVVVLLPAAMKLVQALSNAAGN</sequence>
<dbReference type="PANTHER" id="PTHR35007">
    <property type="entry name" value="INTEGRAL MEMBRANE PROTEIN-RELATED"/>
    <property type="match status" value="1"/>
</dbReference>
<dbReference type="HOGENOM" id="CLU_056917_0_0_7"/>
<evidence type="ECO:0000313" key="8">
    <source>
        <dbReference type="EMBL" id="ETX06710.1"/>
    </source>
</evidence>
<comment type="caution">
    <text evidence="8">The sequence shown here is derived from an EMBL/GenBank/DDBJ whole genome shotgun (WGS) entry which is preliminary data.</text>
</comment>
<evidence type="ECO:0000256" key="6">
    <source>
        <dbReference type="SAM" id="Phobius"/>
    </source>
</evidence>
<dbReference type="AlphaFoldDB" id="W4M944"/>
<dbReference type="PANTHER" id="PTHR35007:SF2">
    <property type="entry name" value="PILUS ASSEMBLE PROTEIN"/>
    <property type="match status" value="1"/>
</dbReference>
<feature type="transmembrane region" description="Helical" evidence="6">
    <location>
        <begin position="139"/>
        <end position="160"/>
    </location>
</feature>
<dbReference type="InterPro" id="IPR042094">
    <property type="entry name" value="T2SS_GspF_sf"/>
</dbReference>
<evidence type="ECO:0000256" key="4">
    <source>
        <dbReference type="ARBA" id="ARBA00022989"/>
    </source>
</evidence>
<feature type="transmembrane region" description="Helical" evidence="6">
    <location>
        <begin position="6"/>
        <end position="31"/>
    </location>
</feature>
<feature type="transmembrane region" description="Helical" evidence="6">
    <location>
        <begin position="107"/>
        <end position="127"/>
    </location>
</feature>
<dbReference type="EMBL" id="AZHX01000625">
    <property type="protein sequence ID" value="ETX06710.1"/>
    <property type="molecule type" value="Genomic_DNA"/>
</dbReference>
<evidence type="ECO:0000259" key="7">
    <source>
        <dbReference type="Pfam" id="PF00482"/>
    </source>
</evidence>
<name>W4M944_9BACT</name>
<accession>W4M944</accession>
<organism evidence="8 9">
    <name type="scientific">Candidatus Entotheonella gemina</name>
    <dbReference type="NCBI Taxonomy" id="1429439"/>
    <lineage>
        <taxon>Bacteria</taxon>
        <taxon>Pseudomonadati</taxon>
        <taxon>Nitrospinota/Tectimicrobiota group</taxon>
        <taxon>Candidatus Tectimicrobiota</taxon>
        <taxon>Candidatus Entotheonellia</taxon>
        <taxon>Candidatus Entotheonellales</taxon>
        <taxon>Candidatus Entotheonellaceae</taxon>
        <taxon>Candidatus Entotheonella</taxon>
    </lineage>
</organism>
<keyword evidence="4 6" id="KW-1133">Transmembrane helix</keyword>
<dbReference type="InterPro" id="IPR018076">
    <property type="entry name" value="T2SS_GspF_dom"/>
</dbReference>
<evidence type="ECO:0000256" key="5">
    <source>
        <dbReference type="ARBA" id="ARBA00023136"/>
    </source>
</evidence>
<evidence type="ECO:0000256" key="3">
    <source>
        <dbReference type="ARBA" id="ARBA00022692"/>
    </source>
</evidence>
<dbReference type="Pfam" id="PF00482">
    <property type="entry name" value="T2SSF"/>
    <property type="match status" value="1"/>
</dbReference>
<proteinExistence type="predicted"/>
<reference evidence="8 9" key="1">
    <citation type="journal article" date="2014" name="Nature">
        <title>An environmental bacterial taxon with a large and distinct metabolic repertoire.</title>
        <authorList>
            <person name="Wilson M.C."/>
            <person name="Mori T."/>
            <person name="Ruckert C."/>
            <person name="Uria A.R."/>
            <person name="Helf M.J."/>
            <person name="Takada K."/>
            <person name="Gernert C."/>
            <person name="Steffens U.A."/>
            <person name="Heycke N."/>
            <person name="Schmitt S."/>
            <person name="Rinke C."/>
            <person name="Helfrich E.J."/>
            <person name="Brachmann A.O."/>
            <person name="Gurgui C."/>
            <person name="Wakimoto T."/>
            <person name="Kracht M."/>
            <person name="Crusemann M."/>
            <person name="Hentschel U."/>
            <person name="Abe I."/>
            <person name="Matsunaga S."/>
            <person name="Kalinowski J."/>
            <person name="Takeyama H."/>
            <person name="Piel J."/>
        </authorList>
    </citation>
    <scope>NUCLEOTIDE SEQUENCE [LARGE SCALE GENOMIC DNA]</scope>
    <source>
        <strain evidence="9">TSY2</strain>
    </source>
</reference>
<feature type="domain" description="Type II secretion system protein GspF" evidence="7">
    <location>
        <begin position="179"/>
        <end position="307"/>
    </location>
</feature>
<evidence type="ECO:0000313" key="9">
    <source>
        <dbReference type="Proteomes" id="UP000019140"/>
    </source>
</evidence>
<keyword evidence="9" id="KW-1185">Reference proteome</keyword>
<feature type="transmembrane region" description="Helical" evidence="6">
    <location>
        <begin position="290"/>
        <end position="312"/>
    </location>
</feature>
<evidence type="ECO:0000256" key="1">
    <source>
        <dbReference type="ARBA" id="ARBA00004651"/>
    </source>
</evidence>
<keyword evidence="5 6" id="KW-0472">Membrane</keyword>
<gene>
    <name evidence="8" type="ORF">ETSY2_15475</name>
</gene>
<keyword evidence="2" id="KW-1003">Cell membrane</keyword>
<evidence type="ECO:0000256" key="2">
    <source>
        <dbReference type="ARBA" id="ARBA00022475"/>
    </source>
</evidence>
<keyword evidence="3 6" id="KW-0812">Transmembrane</keyword>
<comment type="subcellular location">
    <subcellularLocation>
        <location evidence="1">Cell membrane</location>
        <topology evidence="1">Multi-pass membrane protein</topology>
    </subcellularLocation>
</comment>
<protein>
    <recommendedName>
        <fullName evidence="7">Type II secretion system protein GspF domain-containing protein</fullName>
    </recommendedName>
</protein>
<dbReference type="GO" id="GO:0005886">
    <property type="term" value="C:plasma membrane"/>
    <property type="evidence" value="ECO:0007669"/>
    <property type="project" value="UniProtKB-SubCell"/>
</dbReference>
<dbReference type="Gene3D" id="1.20.81.30">
    <property type="entry name" value="Type II secretion system (T2SS), domain F"/>
    <property type="match status" value="1"/>
</dbReference>